<evidence type="ECO:0000313" key="1">
    <source>
        <dbReference type="EMBL" id="KAF2682446.1"/>
    </source>
</evidence>
<accession>A0A6G1IW14</accession>
<keyword evidence="2" id="KW-1185">Reference proteome</keyword>
<dbReference type="AlphaFoldDB" id="A0A6G1IW14"/>
<protein>
    <submittedName>
        <fullName evidence="1">Uncharacterized protein</fullName>
    </submittedName>
</protein>
<gene>
    <name evidence="1" type="ORF">K458DRAFT_454356</name>
</gene>
<reference evidence="1" key="1">
    <citation type="journal article" date="2020" name="Stud. Mycol.">
        <title>101 Dothideomycetes genomes: a test case for predicting lifestyles and emergence of pathogens.</title>
        <authorList>
            <person name="Haridas S."/>
            <person name="Albert R."/>
            <person name="Binder M."/>
            <person name="Bloem J."/>
            <person name="Labutti K."/>
            <person name="Salamov A."/>
            <person name="Andreopoulos B."/>
            <person name="Baker S."/>
            <person name="Barry K."/>
            <person name="Bills G."/>
            <person name="Bluhm B."/>
            <person name="Cannon C."/>
            <person name="Castanera R."/>
            <person name="Culley D."/>
            <person name="Daum C."/>
            <person name="Ezra D."/>
            <person name="Gonzalez J."/>
            <person name="Henrissat B."/>
            <person name="Kuo A."/>
            <person name="Liang C."/>
            <person name="Lipzen A."/>
            <person name="Lutzoni F."/>
            <person name="Magnuson J."/>
            <person name="Mondo S."/>
            <person name="Nolan M."/>
            <person name="Ohm R."/>
            <person name="Pangilinan J."/>
            <person name="Park H.-J."/>
            <person name="Ramirez L."/>
            <person name="Alfaro M."/>
            <person name="Sun H."/>
            <person name="Tritt A."/>
            <person name="Yoshinaga Y."/>
            <person name="Zwiers L.-H."/>
            <person name="Turgeon B."/>
            <person name="Goodwin S."/>
            <person name="Spatafora J."/>
            <person name="Crous P."/>
            <person name="Grigoriev I."/>
        </authorList>
    </citation>
    <scope>NUCLEOTIDE SEQUENCE</scope>
    <source>
        <strain evidence="1">CBS 122367</strain>
    </source>
</reference>
<dbReference type="Proteomes" id="UP000799291">
    <property type="component" value="Unassembled WGS sequence"/>
</dbReference>
<sequence>MGRRTADSLDSASTANAAFQRREKHACLHPDRLGRGFRVAGCWCSVASLARPGSPRLLRARRRRHACCSCRRCKTRHEGALCPTGALPVPVPAVAAMRRATACHGGSPSVRCALRWARLRCASPSCALSPSAALQSAGPPCALPPSAITYTGARIARQSLARLNRGRWGTLMMCTANASRPSRATAATPAPREFFHPLPPPSQPGRQCALANACPCRAGFLIPDARCAMLPPAPLVNSLRRPLQPDFCQKTTGRGLFCPTASVASIGQECC</sequence>
<dbReference type="EMBL" id="MU005587">
    <property type="protein sequence ID" value="KAF2682446.1"/>
    <property type="molecule type" value="Genomic_DNA"/>
</dbReference>
<proteinExistence type="predicted"/>
<evidence type="ECO:0000313" key="2">
    <source>
        <dbReference type="Proteomes" id="UP000799291"/>
    </source>
</evidence>
<name>A0A6G1IW14_9PLEO</name>
<organism evidence="1 2">
    <name type="scientific">Lentithecium fluviatile CBS 122367</name>
    <dbReference type="NCBI Taxonomy" id="1168545"/>
    <lineage>
        <taxon>Eukaryota</taxon>
        <taxon>Fungi</taxon>
        <taxon>Dikarya</taxon>
        <taxon>Ascomycota</taxon>
        <taxon>Pezizomycotina</taxon>
        <taxon>Dothideomycetes</taxon>
        <taxon>Pleosporomycetidae</taxon>
        <taxon>Pleosporales</taxon>
        <taxon>Massarineae</taxon>
        <taxon>Lentitheciaceae</taxon>
        <taxon>Lentithecium</taxon>
    </lineage>
</organism>